<dbReference type="Gene3D" id="3.40.50.300">
    <property type="entry name" value="P-loop containing nucleotide triphosphate hydrolases"/>
    <property type="match status" value="1"/>
</dbReference>
<comment type="subcellular location">
    <subcellularLocation>
        <location evidence="1">Cytoplasm</location>
    </subcellularLocation>
</comment>
<organism evidence="16">
    <name type="scientific">hydrothermal vent metagenome</name>
    <dbReference type="NCBI Taxonomy" id="652676"/>
    <lineage>
        <taxon>unclassified sequences</taxon>
        <taxon>metagenomes</taxon>
        <taxon>ecological metagenomes</taxon>
    </lineage>
</organism>
<evidence type="ECO:0000256" key="9">
    <source>
        <dbReference type="ARBA" id="ARBA00022833"/>
    </source>
</evidence>
<dbReference type="InterPro" id="IPR041552">
    <property type="entry name" value="UvrA_DNA-bd"/>
</dbReference>
<evidence type="ECO:0000259" key="14">
    <source>
        <dbReference type="Pfam" id="PF17755"/>
    </source>
</evidence>
<evidence type="ECO:0000256" key="4">
    <source>
        <dbReference type="ARBA" id="ARBA00022737"/>
    </source>
</evidence>
<keyword evidence="5" id="KW-0547">Nucleotide-binding</keyword>
<dbReference type="SUPFAM" id="SSF52540">
    <property type="entry name" value="P-loop containing nucleoside triphosphate hydrolases"/>
    <property type="match status" value="1"/>
</dbReference>
<dbReference type="GO" id="GO:0008270">
    <property type="term" value="F:zinc ion binding"/>
    <property type="evidence" value="ECO:0007669"/>
    <property type="project" value="UniProtKB-KW"/>
</dbReference>
<accession>A0A3B0Y5M8</accession>
<dbReference type="Gene3D" id="3.30.1490.20">
    <property type="entry name" value="ATP-grasp fold, A domain"/>
    <property type="match status" value="1"/>
</dbReference>
<evidence type="ECO:0000256" key="5">
    <source>
        <dbReference type="ARBA" id="ARBA00022741"/>
    </source>
</evidence>
<dbReference type="PANTHER" id="PTHR43152">
    <property type="entry name" value="UVRABC SYSTEM PROTEIN A"/>
    <property type="match status" value="1"/>
</dbReference>
<dbReference type="Pfam" id="PF17755">
    <property type="entry name" value="UvrA_DNA-bind"/>
    <property type="match status" value="1"/>
</dbReference>
<keyword evidence="6" id="KW-0227">DNA damage</keyword>
<keyword evidence="12" id="KW-0238">DNA-binding</keyword>
<name>A0A3B0Y5M8_9ZZZZ</name>
<evidence type="ECO:0000256" key="8">
    <source>
        <dbReference type="ARBA" id="ARBA00022771"/>
    </source>
</evidence>
<dbReference type="GO" id="GO:0003677">
    <property type="term" value="F:DNA binding"/>
    <property type="evidence" value="ECO:0007669"/>
    <property type="project" value="UniProtKB-KW"/>
</dbReference>
<feature type="non-terminal residue" evidence="16">
    <location>
        <position position="558"/>
    </location>
</feature>
<dbReference type="InterPro" id="IPR027417">
    <property type="entry name" value="P-loop_NTPase"/>
</dbReference>
<dbReference type="GO" id="GO:0005737">
    <property type="term" value="C:cytoplasm"/>
    <property type="evidence" value="ECO:0007669"/>
    <property type="project" value="UniProtKB-SubCell"/>
</dbReference>
<evidence type="ECO:0000256" key="11">
    <source>
        <dbReference type="ARBA" id="ARBA00022881"/>
    </source>
</evidence>
<dbReference type="Gene3D" id="1.10.8.280">
    <property type="entry name" value="ABC transporter ATPase domain-like"/>
    <property type="match status" value="1"/>
</dbReference>
<keyword evidence="8" id="KW-0863">Zinc-finger</keyword>
<keyword evidence="13" id="KW-0234">DNA repair</keyword>
<sequence length="558" mass="62679">MSKETIVIKGARQNNLKNLDLEIATGEMTVVTGVSGSGKSTLVFDTIYAEGQRRYVETFSAYARQFLDRMDKPALDSVQGIPPAIAIAQSNPVRTSRSTVGTMTELNDYLKLLFARMATLYCTDCAREVVCDSAQSIVNTLYELAADEQRLIICLPVKIPHNFSEDEIITVLNQQGYTRIYQRDADRRLLEVVQDRLKISEQNRDRLSEAVEAALKYANGRVHVFALDKNKEVANAWRFSGHHHCPDCDIEYEKPAPGLFSFNSPLGACESCRGFGRIIGVDYGLVIPDEAKSLAEGAIKPIQTPAYIDVQQELMAYAKKADIPIDKPWKKLTKKQQRWVIEGEGDWDEGVWFGIQRFFNWLESKSYKMHIRVLLSKYRAYTPCTSCHGARLKASALWWRLGSSVCADRVLDPQQRFVAAGLNLSEAQRAQLPGLNVHDIMHLSLDQCAAFFQHLTLPAAVDEAAQLLLDEIRSRLNYLLEVGLGYLTLDRQTRTLSGGEVQRINLTTALGTSLVNTLFVLDEPSTGLHSRDIHRLVKVLHRLRDAGNTLLIVEHDPQ</sequence>
<dbReference type="Gene3D" id="1.20.1580.10">
    <property type="entry name" value="ABC transporter ATPase like domain"/>
    <property type="match status" value="1"/>
</dbReference>
<evidence type="ECO:0000256" key="12">
    <source>
        <dbReference type="ARBA" id="ARBA00023125"/>
    </source>
</evidence>
<feature type="domain" description="UvrA DNA-binding" evidence="14">
    <location>
        <begin position="282"/>
        <end position="346"/>
    </location>
</feature>
<feature type="domain" description="UvrA interaction" evidence="15">
    <location>
        <begin position="189"/>
        <end position="225"/>
    </location>
</feature>
<proteinExistence type="predicted"/>
<keyword evidence="11" id="KW-0267">Excision nuclease</keyword>
<dbReference type="EMBL" id="UOFJ01000543">
    <property type="protein sequence ID" value="VAW70662.1"/>
    <property type="molecule type" value="Genomic_DNA"/>
</dbReference>
<reference evidence="16" key="1">
    <citation type="submission" date="2018-06" db="EMBL/GenBank/DDBJ databases">
        <authorList>
            <person name="Zhirakovskaya E."/>
        </authorList>
    </citation>
    <scope>NUCLEOTIDE SEQUENCE</scope>
</reference>
<keyword evidence="9" id="KW-0862">Zinc</keyword>
<evidence type="ECO:0000259" key="15">
    <source>
        <dbReference type="Pfam" id="PF17760"/>
    </source>
</evidence>
<dbReference type="InterPro" id="IPR041102">
    <property type="entry name" value="UvrA_inter"/>
</dbReference>
<dbReference type="Pfam" id="PF17760">
    <property type="entry name" value="UvrA_inter"/>
    <property type="match status" value="1"/>
</dbReference>
<evidence type="ECO:0000256" key="1">
    <source>
        <dbReference type="ARBA" id="ARBA00004496"/>
    </source>
</evidence>
<evidence type="ECO:0000256" key="10">
    <source>
        <dbReference type="ARBA" id="ARBA00022840"/>
    </source>
</evidence>
<keyword evidence="7" id="KW-0228">DNA excision</keyword>
<keyword evidence="10" id="KW-0067">ATP-binding</keyword>
<dbReference type="GO" id="GO:0005524">
    <property type="term" value="F:ATP binding"/>
    <property type="evidence" value="ECO:0007669"/>
    <property type="project" value="UniProtKB-KW"/>
</dbReference>
<keyword evidence="3" id="KW-0479">Metal-binding</keyword>
<keyword evidence="2" id="KW-0963">Cytoplasm</keyword>
<protein>
    <submittedName>
        <fullName evidence="16">Excinuclease ABC subunit A, dimeric form</fullName>
    </submittedName>
</protein>
<gene>
    <name evidence="16" type="ORF">MNBD_GAMMA10-3209</name>
</gene>
<evidence type="ECO:0000256" key="13">
    <source>
        <dbReference type="ARBA" id="ARBA00023204"/>
    </source>
</evidence>
<dbReference type="AlphaFoldDB" id="A0A3B0Y5M8"/>
<dbReference type="GO" id="GO:0004518">
    <property type="term" value="F:nuclease activity"/>
    <property type="evidence" value="ECO:0007669"/>
    <property type="project" value="UniProtKB-KW"/>
</dbReference>
<evidence type="ECO:0000256" key="6">
    <source>
        <dbReference type="ARBA" id="ARBA00022763"/>
    </source>
</evidence>
<evidence type="ECO:0000256" key="7">
    <source>
        <dbReference type="ARBA" id="ARBA00022769"/>
    </source>
</evidence>
<dbReference type="PANTHER" id="PTHR43152:SF3">
    <property type="entry name" value="UVRABC SYSTEM PROTEIN A"/>
    <property type="match status" value="1"/>
</dbReference>
<dbReference type="GO" id="GO:0006281">
    <property type="term" value="P:DNA repair"/>
    <property type="evidence" value="ECO:0007669"/>
    <property type="project" value="UniProtKB-KW"/>
</dbReference>
<dbReference type="InterPro" id="IPR013815">
    <property type="entry name" value="ATP_grasp_subdomain_1"/>
</dbReference>
<keyword evidence="4" id="KW-0677">Repeat</keyword>
<evidence type="ECO:0000256" key="3">
    <source>
        <dbReference type="ARBA" id="ARBA00022723"/>
    </source>
</evidence>
<evidence type="ECO:0000256" key="2">
    <source>
        <dbReference type="ARBA" id="ARBA00022490"/>
    </source>
</evidence>
<evidence type="ECO:0000313" key="16">
    <source>
        <dbReference type="EMBL" id="VAW70662.1"/>
    </source>
</evidence>